<evidence type="ECO:0000313" key="4">
    <source>
        <dbReference type="Proteomes" id="UP000204179"/>
    </source>
</evidence>
<gene>
    <name evidence="3" type="ORF">JD18_115</name>
</gene>
<dbReference type="InterPro" id="IPR020476">
    <property type="entry name" value="Nudix_hydrolase"/>
</dbReference>
<dbReference type="InterPro" id="IPR000086">
    <property type="entry name" value="NUDIX_hydrolase_dom"/>
</dbReference>
<dbReference type="EMBL" id="KT239446">
    <property type="protein sequence ID" value="AKY01986.1"/>
    <property type="molecule type" value="Genomic_DNA"/>
</dbReference>
<dbReference type="Pfam" id="PF00293">
    <property type="entry name" value="NUDIX"/>
    <property type="match status" value="1"/>
</dbReference>
<dbReference type="Gene3D" id="3.90.79.10">
    <property type="entry name" value="Nucleoside Triphosphate Pyrophosphohydrolase"/>
    <property type="match status" value="1"/>
</dbReference>
<dbReference type="RefSeq" id="YP_009190696.1">
    <property type="nucleotide sequence ID" value="NC_028686.1"/>
</dbReference>
<evidence type="ECO:0000256" key="1">
    <source>
        <dbReference type="ARBA" id="ARBA00022801"/>
    </source>
</evidence>
<evidence type="ECO:0000313" key="3">
    <source>
        <dbReference type="EMBL" id="AKY01986.1"/>
    </source>
</evidence>
<evidence type="ECO:0000259" key="2">
    <source>
        <dbReference type="PROSITE" id="PS51462"/>
    </source>
</evidence>
<dbReference type="PANTHER" id="PTHR43736">
    <property type="entry name" value="ADP-RIBOSE PYROPHOSPHATASE"/>
    <property type="match status" value="1"/>
</dbReference>
<dbReference type="InterPro" id="IPR015797">
    <property type="entry name" value="NUDIX_hydrolase-like_dom_sf"/>
</dbReference>
<keyword evidence="4" id="KW-1185">Reference proteome</keyword>
<dbReference type="PANTHER" id="PTHR43736:SF1">
    <property type="entry name" value="DIHYDRONEOPTERIN TRIPHOSPHATE DIPHOSPHATASE"/>
    <property type="match status" value="1"/>
</dbReference>
<name>A0A0K1Y5C9_9CAUD</name>
<dbReference type="CDD" id="cd02883">
    <property type="entry name" value="NUDIX_Hydrolase"/>
    <property type="match status" value="1"/>
</dbReference>
<reference evidence="3 4" key="1">
    <citation type="submission" date="2015-07" db="EMBL/GenBank/DDBJ databases">
        <title>Isolation and characterization of JD18-a novel lytic bacteriophage for Klebsiella pneumoniae.</title>
        <authorList>
            <person name="Fan J."/>
            <person name="Zhang X."/>
            <person name="Guo X."/>
            <person name="He P."/>
            <person name="Zhang Y."/>
        </authorList>
    </citation>
    <scope>NUCLEOTIDE SEQUENCE [LARGE SCALE GENOMIC DNA]</scope>
</reference>
<dbReference type="GeneID" id="26518530"/>
<dbReference type="Proteomes" id="UP000204179">
    <property type="component" value="Segment"/>
</dbReference>
<organism evidence="3 4">
    <name type="scientific">Klebsiella phage JD18</name>
    <dbReference type="NCBI Taxonomy" id="1698360"/>
    <lineage>
        <taxon>Viruses</taxon>
        <taxon>Duplodnaviria</taxon>
        <taxon>Heunggongvirae</taxon>
        <taxon>Uroviricota</taxon>
        <taxon>Caudoviricetes</taxon>
        <taxon>Pantevenvirales</taxon>
        <taxon>Straboviridae</taxon>
        <taxon>Tevenvirinae</taxon>
        <taxon>Jiaodavirus</taxon>
        <taxon>Jiaodavirus jd18</taxon>
    </lineage>
</organism>
<dbReference type="PRINTS" id="PR00502">
    <property type="entry name" value="NUDIXFAMILY"/>
</dbReference>
<dbReference type="KEGG" id="vg:26518530"/>
<accession>A0A0K1Y5C9</accession>
<protein>
    <recommendedName>
        <fullName evidence="2">Nudix hydrolase domain-containing protein</fullName>
    </recommendedName>
</protein>
<sequence>MPMKELSAGILFFTDDKRLFMGRMTNTYVQGRGSRWDIPKGHVEPGETPKEAAIRECQEETGFTGFDQDLLYDLGRHDYDSNKDIHLFGYMLPVSPEVFKNCRCTAYHKDENGISFPETDAFALIKPSQWKYVMGPSLYKIMTQMYSTAQ</sequence>
<dbReference type="GO" id="GO:0016787">
    <property type="term" value="F:hydrolase activity"/>
    <property type="evidence" value="ECO:0007669"/>
    <property type="project" value="UniProtKB-KW"/>
</dbReference>
<keyword evidence="1" id="KW-0378">Hydrolase</keyword>
<dbReference type="PROSITE" id="PS51462">
    <property type="entry name" value="NUDIX"/>
    <property type="match status" value="1"/>
</dbReference>
<dbReference type="SUPFAM" id="SSF55811">
    <property type="entry name" value="Nudix"/>
    <property type="match status" value="1"/>
</dbReference>
<feature type="domain" description="Nudix hydrolase" evidence="2">
    <location>
        <begin position="3"/>
        <end position="147"/>
    </location>
</feature>
<proteinExistence type="predicted"/>